<feature type="compositionally biased region" description="Polar residues" evidence="1">
    <location>
        <begin position="497"/>
        <end position="508"/>
    </location>
</feature>
<comment type="caution">
    <text evidence="2">The sequence shown here is derived from an EMBL/GenBank/DDBJ whole genome shotgun (WGS) entry which is preliminary data.</text>
</comment>
<organism evidence="2 3">
    <name type="scientific">Rhizoctonia solani</name>
    <dbReference type="NCBI Taxonomy" id="456999"/>
    <lineage>
        <taxon>Eukaryota</taxon>
        <taxon>Fungi</taxon>
        <taxon>Dikarya</taxon>
        <taxon>Basidiomycota</taxon>
        <taxon>Agaricomycotina</taxon>
        <taxon>Agaricomycetes</taxon>
        <taxon>Cantharellales</taxon>
        <taxon>Ceratobasidiaceae</taxon>
        <taxon>Rhizoctonia</taxon>
    </lineage>
</organism>
<dbReference type="AlphaFoldDB" id="A0A8H3D3U9"/>
<feature type="compositionally biased region" description="Polar residues" evidence="1">
    <location>
        <begin position="407"/>
        <end position="429"/>
    </location>
</feature>
<proteinExistence type="predicted"/>
<feature type="region of interest" description="Disordered" evidence="1">
    <location>
        <begin position="493"/>
        <end position="577"/>
    </location>
</feature>
<reference evidence="2" key="1">
    <citation type="submission" date="2021-01" db="EMBL/GenBank/DDBJ databases">
        <authorList>
            <person name="Kaushik A."/>
        </authorList>
    </citation>
    <scope>NUCLEOTIDE SEQUENCE</scope>
    <source>
        <strain evidence="2">Type strain: AG8-Rh-89/</strain>
    </source>
</reference>
<dbReference type="EMBL" id="CAJMWZ010005814">
    <property type="protein sequence ID" value="CAE6511446.1"/>
    <property type="molecule type" value="Genomic_DNA"/>
</dbReference>
<feature type="compositionally biased region" description="Polar residues" evidence="1">
    <location>
        <begin position="437"/>
        <end position="448"/>
    </location>
</feature>
<feature type="region of interest" description="Disordered" evidence="1">
    <location>
        <begin position="351"/>
        <end position="465"/>
    </location>
</feature>
<protein>
    <submittedName>
        <fullName evidence="2">Uncharacterized protein</fullName>
    </submittedName>
</protein>
<sequence>MSSESDKAAKKSKRKEQDALNYQIAAAASALEERLNKDMETEAKRLGVEISEIRARFLMYTSHRCDTRPTVWNGFVHNFDSYSWYIESYPGRAYLAYVVERIHNENLYNLTEMSEEEQDEFIHAAQEARKAKLNAGVAKTSSERFLQGTVKNEIAAICNRLDYLHAATSIECLLFVVKGRAQDGLAPSYHASDKARTFLESHLKAPVAHLLDLMESSSIGGGAALAVCHQNKTQAAKSQVRRKMLASCRNAVTTVAEDGSPPVVTNPLDIGMVEYKNYLKFVQEYKVVMEGWLFKPDGSLVDPSSMGLGKLEHFLKLLENPNSGCGFRRLTENEWKEWKEKLEQDIEAGKVTLPTRKMRSDAGKKRKREISEMAKTDNLKQGRKESTKPRSKKASAPKAKGSRVKQNKSAEPTQNSSNDSSQEVLQDTPLNHLYHTTAPNQPMGTQDDSASDPHWAPDLPLPSEILREAPPIGPISNTQATFSFRAIDVHPAAPQWPANNQSHPSTPQARAHVRFSGAPGSPVPEPSTPQRQFRFVVNTPEQQAARANSPRRARSCSPATRISHGHSIHRNPAANFPLDPELVSARIDVSTLSK</sequence>
<feature type="compositionally biased region" description="Basic residues" evidence="1">
    <location>
        <begin position="389"/>
        <end position="406"/>
    </location>
</feature>
<evidence type="ECO:0000313" key="3">
    <source>
        <dbReference type="Proteomes" id="UP000663850"/>
    </source>
</evidence>
<dbReference type="Proteomes" id="UP000663850">
    <property type="component" value="Unassembled WGS sequence"/>
</dbReference>
<gene>
    <name evidence="2" type="ORF">RDB_LOCUS107029</name>
</gene>
<feature type="compositionally biased region" description="Basic and acidic residues" evidence="1">
    <location>
        <begin position="358"/>
        <end position="388"/>
    </location>
</feature>
<accession>A0A8H3D3U9</accession>
<evidence type="ECO:0000256" key="1">
    <source>
        <dbReference type="SAM" id="MobiDB-lite"/>
    </source>
</evidence>
<evidence type="ECO:0000313" key="2">
    <source>
        <dbReference type="EMBL" id="CAE6511446.1"/>
    </source>
</evidence>
<name>A0A8H3D3U9_9AGAM</name>